<dbReference type="AlphaFoldDB" id="A0A3S5A3I0"/>
<feature type="compositionally biased region" description="Low complexity" evidence="1">
    <location>
        <begin position="187"/>
        <end position="200"/>
    </location>
</feature>
<reference evidence="2" key="1">
    <citation type="submission" date="2018-11" db="EMBL/GenBank/DDBJ databases">
        <authorList>
            <consortium name="Pathogen Informatics"/>
        </authorList>
    </citation>
    <scope>NUCLEOTIDE SEQUENCE</scope>
</reference>
<feature type="compositionally biased region" description="Basic residues" evidence="1">
    <location>
        <begin position="216"/>
        <end position="225"/>
    </location>
</feature>
<keyword evidence="3" id="KW-1185">Reference proteome</keyword>
<evidence type="ECO:0000256" key="1">
    <source>
        <dbReference type="SAM" id="MobiDB-lite"/>
    </source>
</evidence>
<sequence>MNLIVHPPLFSGTDLEVNNWAKVLPGELADSCQARATKGPVSRDQTTAKRGGKTAISRGLVNGLLSVGQKTTPRSQSCIPHRGQTDGLASQPNRVNFGGDVRMKESARPARSGRETFVVFENSDAVSTDVSEEALDRLETEIGPAGLPVNVRSEGQCFDPNGAPELISFALSLSPNNSEVMDCRTNGPGSSSPQASSGASHEANVAKQGVNPARVKNSHNTRTKVKTQNGSHHPGVSGSFV</sequence>
<proteinExistence type="predicted"/>
<protein>
    <submittedName>
        <fullName evidence="2">Uncharacterized protein</fullName>
    </submittedName>
</protein>
<name>A0A3S5A3I0_9PLAT</name>
<comment type="caution">
    <text evidence="2">The sequence shown here is derived from an EMBL/GenBank/DDBJ whole genome shotgun (WGS) entry which is preliminary data.</text>
</comment>
<feature type="region of interest" description="Disordered" evidence="1">
    <location>
        <begin position="182"/>
        <end position="241"/>
    </location>
</feature>
<organism evidence="2 3">
    <name type="scientific">Protopolystoma xenopodis</name>
    <dbReference type="NCBI Taxonomy" id="117903"/>
    <lineage>
        <taxon>Eukaryota</taxon>
        <taxon>Metazoa</taxon>
        <taxon>Spiralia</taxon>
        <taxon>Lophotrochozoa</taxon>
        <taxon>Platyhelminthes</taxon>
        <taxon>Monogenea</taxon>
        <taxon>Polyopisthocotylea</taxon>
        <taxon>Polystomatidea</taxon>
        <taxon>Polystomatidae</taxon>
        <taxon>Protopolystoma</taxon>
    </lineage>
</organism>
<evidence type="ECO:0000313" key="2">
    <source>
        <dbReference type="EMBL" id="VEL10973.1"/>
    </source>
</evidence>
<accession>A0A3S5A3I0</accession>
<dbReference type="EMBL" id="CAAALY010010458">
    <property type="protein sequence ID" value="VEL10973.1"/>
    <property type="molecule type" value="Genomic_DNA"/>
</dbReference>
<evidence type="ECO:0000313" key="3">
    <source>
        <dbReference type="Proteomes" id="UP000784294"/>
    </source>
</evidence>
<gene>
    <name evidence="2" type="ORF">PXEA_LOCUS4413</name>
</gene>
<dbReference type="Proteomes" id="UP000784294">
    <property type="component" value="Unassembled WGS sequence"/>
</dbReference>